<evidence type="ECO:0000313" key="2">
    <source>
        <dbReference type="Proteomes" id="UP001589785"/>
    </source>
</evidence>
<dbReference type="Proteomes" id="UP001589785">
    <property type="component" value="Unassembled WGS sequence"/>
</dbReference>
<evidence type="ECO:0000313" key="1">
    <source>
        <dbReference type="EMBL" id="MFC0297144.1"/>
    </source>
</evidence>
<comment type="caution">
    <text evidence="1">The sequence shown here is derived from an EMBL/GenBank/DDBJ whole genome shotgun (WGS) entry which is preliminary data.</text>
</comment>
<gene>
    <name evidence="1" type="ORF">ACFFHQ_06665</name>
</gene>
<dbReference type="EMBL" id="JBHLVN010000029">
    <property type="protein sequence ID" value="MFC0297144.1"/>
    <property type="molecule type" value="Genomic_DNA"/>
</dbReference>
<accession>A0ABV6GRL4</accession>
<protein>
    <submittedName>
        <fullName evidence="1">Uncharacterized protein</fullName>
    </submittedName>
</protein>
<sequence length="59" mass="7213">MFKLPNLAEMTDVEAIHWYTSEVVRLSKERKLNSEYGKALLGWKKKMNERLEQSRKEWW</sequence>
<keyword evidence="2" id="KW-1185">Reference proteome</keyword>
<reference evidence="1 2" key="1">
    <citation type="submission" date="2024-09" db="EMBL/GenBank/DDBJ databases">
        <authorList>
            <person name="Sun Q."/>
            <person name="Mori K."/>
        </authorList>
    </citation>
    <scope>NUCLEOTIDE SEQUENCE [LARGE SCALE GENOMIC DNA]</scope>
    <source>
        <strain evidence="1 2">CCM 7224</strain>
    </source>
</reference>
<dbReference type="RefSeq" id="WP_157068369.1">
    <property type="nucleotide sequence ID" value="NZ_JBHLVN010000029.1"/>
</dbReference>
<name>A0ABV6GRL4_9BACL</name>
<organism evidence="1 2">
    <name type="scientific">Geobacillus jurassicus</name>
    <dbReference type="NCBI Taxonomy" id="235932"/>
    <lineage>
        <taxon>Bacteria</taxon>
        <taxon>Bacillati</taxon>
        <taxon>Bacillota</taxon>
        <taxon>Bacilli</taxon>
        <taxon>Bacillales</taxon>
        <taxon>Anoxybacillaceae</taxon>
        <taxon>Geobacillus</taxon>
    </lineage>
</organism>
<proteinExistence type="predicted"/>